<evidence type="ECO:0000256" key="6">
    <source>
        <dbReference type="ARBA" id="ARBA00023136"/>
    </source>
</evidence>
<feature type="transmembrane region" description="Helical" evidence="8">
    <location>
        <begin position="73"/>
        <end position="96"/>
    </location>
</feature>
<evidence type="ECO:0000256" key="4">
    <source>
        <dbReference type="ARBA" id="ARBA00022692"/>
    </source>
</evidence>
<dbReference type="RefSeq" id="WP_203706258.1">
    <property type="nucleotide sequence ID" value="NZ_BAAALU010000025.1"/>
</dbReference>
<evidence type="ECO:0000256" key="7">
    <source>
        <dbReference type="SAM" id="MobiDB-lite"/>
    </source>
</evidence>
<evidence type="ECO:0000256" key="3">
    <source>
        <dbReference type="ARBA" id="ARBA00022475"/>
    </source>
</evidence>
<dbReference type="InterPro" id="IPR036259">
    <property type="entry name" value="MFS_trans_sf"/>
</dbReference>
<evidence type="ECO:0000313" key="10">
    <source>
        <dbReference type="Proteomes" id="UP000624325"/>
    </source>
</evidence>
<dbReference type="InterPro" id="IPR010290">
    <property type="entry name" value="TM_effector"/>
</dbReference>
<keyword evidence="4 8" id="KW-0812">Transmembrane</keyword>
<comment type="subcellular location">
    <subcellularLocation>
        <location evidence="1">Cell membrane</location>
        <topology evidence="1">Multi-pass membrane protein</topology>
    </subcellularLocation>
</comment>
<name>A0ABQ4C9K9_9ACTN</name>
<feature type="transmembrane region" description="Helical" evidence="8">
    <location>
        <begin position="42"/>
        <end position="66"/>
    </location>
</feature>
<feature type="transmembrane region" description="Helical" evidence="8">
    <location>
        <begin position="255"/>
        <end position="275"/>
    </location>
</feature>
<feature type="transmembrane region" description="Helical" evidence="8">
    <location>
        <begin position="375"/>
        <end position="394"/>
    </location>
</feature>
<dbReference type="Gene3D" id="1.20.1250.20">
    <property type="entry name" value="MFS general substrate transporter like domains"/>
    <property type="match status" value="1"/>
</dbReference>
<feature type="transmembrane region" description="Helical" evidence="8">
    <location>
        <begin position="312"/>
        <end position="330"/>
    </location>
</feature>
<dbReference type="PANTHER" id="PTHR23513:SF6">
    <property type="entry name" value="MAJOR FACILITATOR SUPERFAMILY ASSOCIATED DOMAIN-CONTAINING PROTEIN"/>
    <property type="match status" value="1"/>
</dbReference>
<keyword evidence="6 8" id="KW-0472">Membrane</keyword>
<organism evidence="9 10">
    <name type="scientific">Asanoa iriomotensis</name>
    <dbReference type="NCBI Taxonomy" id="234613"/>
    <lineage>
        <taxon>Bacteria</taxon>
        <taxon>Bacillati</taxon>
        <taxon>Actinomycetota</taxon>
        <taxon>Actinomycetes</taxon>
        <taxon>Micromonosporales</taxon>
        <taxon>Micromonosporaceae</taxon>
        <taxon>Asanoa</taxon>
    </lineage>
</organism>
<evidence type="ECO:0000313" key="9">
    <source>
        <dbReference type="EMBL" id="GIF59424.1"/>
    </source>
</evidence>
<keyword evidence="5 8" id="KW-1133">Transmembrane helix</keyword>
<feature type="transmembrane region" description="Helical" evidence="8">
    <location>
        <begin position="351"/>
        <end position="369"/>
    </location>
</feature>
<dbReference type="CDD" id="cd06173">
    <property type="entry name" value="MFS_MefA_like"/>
    <property type="match status" value="1"/>
</dbReference>
<evidence type="ECO:0000256" key="8">
    <source>
        <dbReference type="SAM" id="Phobius"/>
    </source>
</evidence>
<dbReference type="Pfam" id="PF05977">
    <property type="entry name" value="MFS_3"/>
    <property type="match status" value="1"/>
</dbReference>
<feature type="transmembrane region" description="Helical" evidence="8">
    <location>
        <begin position="176"/>
        <end position="201"/>
    </location>
</feature>
<proteinExistence type="predicted"/>
<feature type="transmembrane region" description="Helical" evidence="8">
    <location>
        <begin position="287"/>
        <end position="306"/>
    </location>
</feature>
<feature type="transmembrane region" description="Helical" evidence="8">
    <location>
        <begin position="222"/>
        <end position="243"/>
    </location>
</feature>
<comment type="caution">
    <text evidence="9">The sequence shown here is derived from an EMBL/GenBank/DDBJ whole genome shotgun (WGS) entry which is preliminary data.</text>
</comment>
<feature type="region of interest" description="Disordered" evidence="7">
    <location>
        <begin position="445"/>
        <end position="466"/>
    </location>
</feature>
<dbReference type="SUPFAM" id="SSF103473">
    <property type="entry name" value="MFS general substrate transporter"/>
    <property type="match status" value="1"/>
</dbReference>
<keyword evidence="10" id="KW-1185">Reference proteome</keyword>
<dbReference type="Proteomes" id="UP000624325">
    <property type="component" value="Unassembled WGS sequence"/>
</dbReference>
<feature type="transmembrane region" description="Helical" evidence="8">
    <location>
        <begin position="12"/>
        <end position="36"/>
    </location>
</feature>
<dbReference type="PANTHER" id="PTHR23513">
    <property type="entry name" value="INTEGRAL MEMBRANE EFFLUX PROTEIN-RELATED"/>
    <property type="match status" value="1"/>
</dbReference>
<accession>A0ABQ4C9K9</accession>
<feature type="transmembrane region" description="Helical" evidence="8">
    <location>
        <begin position="102"/>
        <end position="129"/>
    </location>
</feature>
<evidence type="ECO:0000256" key="5">
    <source>
        <dbReference type="ARBA" id="ARBA00022989"/>
    </source>
</evidence>
<evidence type="ECO:0000256" key="2">
    <source>
        <dbReference type="ARBA" id="ARBA00022448"/>
    </source>
</evidence>
<evidence type="ECO:0000256" key="1">
    <source>
        <dbReference type="ARBA" id="ARBA00004651"/>
    </source>
</evidence>
<protein>
    <submittedName>
        <fullName evidence="9">MFS transporter</fullName>
    </submittedName>
</protein>
<keyword evidence="3" id="KW-1003">Cell membrane</keyword>
<feature type="transmembrane region" description="Helical" evidence="8">
    <location>
        <begin position="150"/>
        <end position="170"/>
    </location>
</feature>
<dbReference type="EMBL" id="BONC01000047">
    <property type="protein sequence ID" value="GIF59424.1"/>
    <property type="molecule type" value="Genomic_DNA"/>
</dbReference>
<reference evidence="9 10" key="1">
    <citation type="submission" date="2021-01" db="EMBL/GenBank/DDBJ databases">
        <title>Whole genome shotgun sequence of Asanoa iriomotensis NBRC 100142.</title>
        <authorList>
            <person name="Komaki H."/>
            <person name="Tamura T."/>
        </authorList>
    </citation>
    <scope>NUCLEOTIDE SEQUENCE [LARGE SCALE GENOMIC DNA]</scope>
    <source>
        <strain evidence="9 10">NBRC 100142</strain>
    </source>
</reference>
<gene>
    <name evidence="9" type="ORF">Air01nite_55190</name>
</gene>
<sequence>MTLLADTDFRRYWLARMVSVTGSLVTYVALPVLIYSVTGSSLWTALVVVAEGVPYLCFGLFAGALADRLDRRLVMVTADVVNALVLGSVPVAYFLGGLTAPHVLVAAFLTHLFFVFFDAANFGALPALVGRGRIAAANSAVHGGSTVLELIVPGAAGVLLTLSAPAPLLLVDALSFMVSALLVRAITTPLQVGAAGPRVSLLRDIREGVVFLSRQPIVRTQTIVGCLQSMTGGAFMGQFVPWLDQTLGVRPTNDVRLGVLYGVWGAGGIVAAIAFPRLARRIGEPRVTLWFLPLSALFGLACGLSTSWVAAAALLALWAVVYSVVILNAITLRQRVTPDRLQSRVNTAGRMLSFGLGWPAGALMGGLVSDATSPRAAIIASAAMTSIGVLVAWLSPLRRLAGEPIPDAEETPPPGSGDVPAARAEAALAGPGETPAVAAAAVADSAVAVSERRDRDDPSEAPSRPG</sequence>
<keyword evidence="2" id="KW-0813">Transport</keyword>